<dbReference type="InterPro" id="IPR024079">
    <property type="entry name" value="MetalloPept_cat_dom_sf"/>
</dbReference>
<keyword evidence="1" id="KW-0732">Signal</keyword>
<comment type="caution">
    <text evidence="2">The sequence shown here is derived from an EMBL/GenBank/DDBJ whole genome shotgun (WGS) entry which is preliminary data.</text>
</comment>
<feature type="signal peptide" evidence="1">
    <location>
        <begin position="1"/>
        <end position="19"/>
    </location>
</feature>
<sequence>MNKLFIALVLTLLGSTSLAADCISKSEMQTIASHFSQFRQLANKDYCYDGSQTANLLQAIMFMRKTAFEPNMQKSQDELFSGRFSSSWYDYFIGRIEDIDVQASCPKGVGAYVYGFGNTMYVCPMMLTESFSALDRASVFMHEARHIDGYPHTTCSRGARKGLSGACDTRISDGGSYAVSVETYAQLAKYATDIHPALKAYAMSSAVTYADEAFEVPVKIDREQKLLLMAESTQLYSMDLAGNNKLTALGNAPFLGKIVPRAQHMILIPTDRTQNARYMFANNEGEIVQSAGDSIVEYNTQTPAQRAELADLHLGAQWTAKVYTSKITFACDPRSPSAKDVKIPQGEAVSILYTNGYSRAARSNYLLASNGQVYEFGCNERGLSPFINPVNTPMASGLVRAYKVNGQVIGLTDAGSLVAVNGTQTTPLNTGLDGQIYEIAPRESFSFMDAQ</sequence>
<accession>A0A150WKT9</accession>
<organism evidence="2 3">
    <name type="scientific">Bdellovibrio bacteriovorus</name>
    <dbReference type="NCBI Taxonomy" id="959"/>
    <lineage>
        <taxon>Bacteria</taxon>
        <taxon>Pseudomonadati</taxon>
        <taxon>Bdellovibrionota</taxon>
        <taxon>Bdellovibrionia</taxon>
        <taxon>Bdellovibrionales</taxon>
        <taxon>Pseudobdellovibrionaceae</taxon>
        <taxon>Bdellovibrio</taxon>
    </lineage>
</organism>
<evidence type="ECO:0000256" key="1">
    <source>
        <dbReference type="SAM" id="SignalP"/>
    </source>
</evidence>
<feature type="chain" id="PRO_5007573114" evidence="1">
    <location>
        <begin position="20"/>
        <end position="451"/>
    </location>
</feature>
<dbReference type="Proteomes" id="UP000075391">
    <property type="component" value="Unassembled WGS sequence"/>
</dbReference>
<dbReference type="AlphaFoldDB" id="A0A150WKT9"/>
<name>A0A150WKT9_BDEBC</name>
<proteinExistence type="predicted"/>
<dbReference type="OrthoDB" id="5287965at2"/>
<dbReference type="Gene3D" id="3.40.390.10">
    <property type="entry name" value="Collagenase (Catalytic Domain)"/>
    <property type="match status" value="1"/>
</dbReference>
<protein>
    <submittedName>
        <fullName evidence="2">Uncharacterized protein</fullName>
    </submittedName>
</protein>
<evidence type="ECO:0000313" key="3">
    <source>
        <dbReference type="Proteomes" id="UP000075391"/>
    </source>
</evidence>
<reference evidence="2 3" key="1">
    <citation type="submission" date="2016-03" db="EMBL/GenBank/DDBJ databases">
        <authorList>
            <person name="Ploux O."/>
        </authorList>
    </citation>
    <scope>NUCLEOTIDE SEQUENCE [LARGE SCALE GENOMIC DNA]</scope>
    <source>
        <strain evidence="2 3">BER2</strain>
    </source>
</reference>
<dbReference type="EMBL" id="LUKF01000012">
    <property type="protein sequence ID" value="KYG64590.1"/>
    <property type="molecule type" value="Genomic_DNA"/>
</dbReference>
<evidence type="ECO:0000313" key="2">
    <source>
        <dbReference type="EMBL" id="KYG64590.1"/>
    </source>
</evidence>
<gene>
    <name evidence="2" type="ORF">AZI85_04045</name>
</gene>
<dbReference type="RefSeq" id="WP_063243560.1">
    <property type="nucleotide sequence ID" value="NZ_LUKF01000012.1"/>
</dbReference>
<dbReference type="GO" id="GO:0008237">
    <property type="term" value="F:metallopeptidase activity"/>
    <property type="evidence" value="ECO:0007669"/>
    <property type="project" value="InterPro"/>
</dbReference>